<dbReference type="AlphaFoldDB" id="A0A177CKR5"/>
<evidence type="ECO:0000313" key="2">
    <source>
        <dbReference type="EMBL" id="OAG07552.1"/>
    </source>
</evidence>
<evidence type="ECO:0000313" key="3">
    <source>
        <dbReference type="Proteomes" id="UP000077069"/>
    </source>
</evidence>
<dbReference type="GeneID" id="28768330"/>
<dbReference type="EMBL" id="KV441551">
    <property type="protein sequence ID" value="OAG07552.1"/>
    <property type="molecule type" value="Genomic_DNA"/>
</dbReference>
<protein>
    <submittedName>
        <fullName evidence="2">Uncharacterized protein</fullName>
    </submittedName>
</protein>
<feature type="compositionally biased region" description="Low complexity" evidence="1">
    <location>
        <begin position="63"/>
        <end position="79"/>
    </location>
</feature>
<name>A0A177CKR5_9PLEO</name>
<feature type="region of interest" description="Disordered" evidence="1">
    <location>
        <begin position="33"/>
        <end position="158"/>
    </location>
</feature>
<reference evidence="2 3" key="1">
    <citation type="submission" date="2016-05" db="EMBL/GenBank/DDBJ databases">
        <title>Comparative analysis of secretome profiles of manganese(II)-oxidizing ascomycete fungi.</title>
        <authorList>
            <consortium name="DOE Joint Genome Institute"/>
            <person name="Zeiner C.A."/>
            <person name="Purvine S.O."/>
            <person name="Zink E.M."/>
            <person name="Wu S."/>
            <person name="Pasa-Tolic L."/>
            <person name="Chaput D.L."/>
            <person name="Haridas S."/>
            <person name="Grigoriev I.V."/>
            <person name="Santelli C.M."/>
            <person name="Hansel C.M."/>
        </authorList>
    </citation>
    <scope>NUCLEOTIDE SEQUENCE [LARGE SCALE GENOMIC DNA]</scope>
    <source>
        <strain evidence="2 3">AP3s5-JAC2a</strain>
    </source>
</reference>
<sequence length="481" mass="53390">MSCATTTYYSPLHAQQAAMNGCRLATRCASRGREVSPAMSDSSWLTMLSRSPSPSSSPPGRQPTPALSDSSELSMLSRSPSPPPGVLRINEISPQLNRPQHGPGDRFLRSDAKRETSPNPSARPAKQLRVVTRIPPRTVKRKAPAASSSPRSSRIPRSPVVTKAAVSILEVKGAGQLDRLPKEIRQAVYAYCLDIDEPVSLKECCGPFSTRRARASCKKHGETCTKIGRGNGLTLYEEDEGSIKIYGRFSILSVARSVHEEASWVLYNQARLIVRSTTALQAYLIKKQCTFYRLPNLPEAECVERMWLSAGHFRKLCFQLPWTKLSIDDPVECVYRLYKAIAFLMKAWDLVKEKPTSPRTVEIQLHDLHTAVIPFNSDRSTKMAYEWNAYHQPHLGSGYNADFEVIGEEVVHILERLVDLVGRHGGLSRWKVVAKAPRTYHVGGAENDGKIMYDQEDGGLTALHTLEACCRSNGVQFVATS</sequence>
<dbReference type="InParanoid" id="A0A177CKR5"/>
<keyword evidence="3" id="KW-1185">Reference proteome</keyword>
<feature type="compositionally biased region" description="Low complexity" evidence="1">
    <location>
        <begin position="144"/>
        <end position="158"/>
    </location>
</feature>
<dbReference type="Proteomes" id="UP000077069">
    <property type="component" value="Unassembled WGS sequence"/>
</dbReference>
<dbReference type="RefSeq" id="XP_018037917.1">
    <property type="nucleotide sequence ID" value="XM_018184844.1"/>
</dbReference>
<organism evidence="2 3">
    <name type="scientific">Paraphaeosphaeria sporulosa</name>
    <dbReference type="NCBI Taxonomy" id="1460663"/>
    <lineage>
        <taxon>Eukaryota</taxon>
        <taxon>Fungi</taxon>
        <taxon>Dikarya</taxon>
        <taxon>Ascomycota</taxon>
        <taxon>Pezizomycotina</taxon>
        <taxon>Dothideomycetes</taxon>
        <taxon>Pleosporomycetidae</taxon>
        <taxon>Pleosporales</taxon>
        <taxon>Massarineae</taxon>
        <taxon>Didymosphaeriaceae</taxon>
        <taxon>Paraphaeosphaeria</taxon>
    </lineage>
</organism>
<feature type="compositionally biased region" description="Basic and acidic residues" evidence="1">
    <location>
        <begin position="103"/>
        <end position="116"/>
    </location>
</feature>
<gene>
    <name evidence="2" type="ORF">CC84DRAFT_1258618</name>
</gene>
<accession>A0A177CKR5</accession>
<evidence type="ECO:0000256" key="1">
    <source>
        <dbReference type="SAM" id="MobiDB-lite"/>
    </source>
</evidence>
<proteinExistence type="predicted"/>
<dbReference type="OrthoDB" id="3797827at2759"/>
<feature type="compositionally biased region" description="Polar residues" evidence="1">
    <location>
        <begin position="39"/>
        <end position="48"/>
    </location>
</feature>